<dbReference type="SUPFAM" id="SSF51735">
    <property type="entry name" value="NAD(P)-binding Rossmann-fold domains"/>
    <property type="match status" value="1"/>
</dbReference>
<feature type="binding site" evidence="7">
    <location>
        <begin position="261"/>
        <end position="262"/>
    </location>
    <ligand>
        <name>substrate</name>
    </ligand>
</feature>
<dbReference type="Gene3D" id="3.40.50.720">
    <property type="entry name" value="NAD(P)-binding Rossmann-like Domain"/>
    <property type="match status" value="1"/>
</dbReference>
<evidence type="ECO:0000256" key="10">
    <source>
        <dbReference type="PIRSR" id="PIRSR000149-4"/>
    </source>
</evidence>
<feature type="binding site" evidence="7 9">
    <location>
        <position position="366"/>
    </location>
    <ligand>
        <name>NAD(+)</name>
        <dbReference type="ChEBI" id="CHEBI:57540"/>
    </ligand>
</feature>
<keyword evidence="2 7" id="KW-0963">Cytoplasm</keyword>
<feature type="domain" description="Glyceraldehyde 3-phosphate dehydrogenase NAD(P) binding" evidence="11">
    <location>
        <begin position="46"/>
        <end position="203"/>
    </location>
</feature>
<dbReference type="HOGENOM" id="CLU_030140_0_2_6"/>
<dbReference type="NCBIfam" id="NF010058">
    <property type="entry name" value="PRK13535.1"/>
    <property type="match status" value="1"/>
</dbReference>
<dbReference type="GO" id="GO:0008615">
    <property type="term" value="P:pyridoxine biosynthetic process"/>
    <property type="evidence" value="ECO:0007669"/>
    <property type="project" value="UniProtKB-UniRule"/>
</dbReference>
<sequence>MAAAPILCVFRDRRWNHLLHRIAVPKLRVSVTIAKQSDSDRRDTMLRVAINGFGRIGRNVLRAVYESGKRDRIQVVAVNELAKPDAMAHLLQYDTSHGRFGKKISHDQQHIYVHHQNGEYDSIRILHLSEIPLLPWRDLGVDLVLDCTGVYGCQEDGQQHIDAGAKLVLFSHPGASDLDNTIIYGVNHETLTAEHKIVSNGSCTTNCIVPIIKVLDDAFGIDSGTITTIHSSMNDQQVIDAYHNDLRRTRAASQSIIPVDTKLHKGIERIFPKFSNKFEAISVRVPTVNVTAMDLSVTIKSNVKVNDVNQTIVNASQCTLRGIVDYTEAPLVSIDFNHDPHSAIVDGTQTRVSNGQLVKMLVWCDNEWGFANRMLDTALAMQATQ</sequence>
<dbReference type="SMART" id="SM00846">
    <property type="entry name" value="Gp_dh_N"/>
    <property type="match status" value="1"/>
</dbReference>
<dbReference type="UniPathway" id="UPA00244">
    <property type="reaction ID" value="UER00309"/>
</dbReference>
<comment type="similarity">
    <text evidence="7">Belongs to the glyceraldehyde-3-phosphate dehydrogenase family. Epd subfamily.</text>
</comment>
<dbReference type="EC" id="1.2.1.72" evidence="7"/>
<dbReference type="Gene3D" id="3.30.360.10">
    <property type="entry name" value="Dihydrodipicolinate Reductase, domain 2"/>
    <property type="match status" value="1"/>
</dbReference>
<gene>
    <name evidence="7" type="primary">epd</name>
    <name evidence="12" type="ORF">VchoM_02855</name>
</gene>
<dbReference type="Proteomes" id="UP000004687">
    <property type="component" value="Unassembled WGS sequence"/>
</dbReference>
<dbReference type="CDD" id="cd23937">
    <property type="entry name" value="GAPDH_C_E4PDH"/>
    <property type="match status" value="1"/>
</dbReference>
<comment type="catalytic activity">
    <reaction evidence="6 7">
        <text>D-erythrose 4-phosphate + NAD(+) + H2O = 4-phospho-D-erythronate + NADH + 2 H(+)</text>
        <dbReference type="Rhea" id="RHEA:12056"/>
        <dbReference type="ChEBI" id="CHEBI:15377"/>
        <dbReference type="ChEBI" id="CHEBI:15378"/>
        <dbReference type="ChEBI" id="CHEBI:16897"/>
        <dbReference type="ChEBI" id="CHEBI:57540"/>
        <dbReference type="ChEBI" id="CHEBI:57945"/>
        <dbReference type="ChEBI" id="CHEBI:58766"/>
        <dbReference type="EC" id="1.2.1.72"/>
    </reaction>
</comment>
<comment type="caution">
    <text evidence="7">Lacks conserved residue(s) required for the propagation of feature annotation.</text>
</comment>
<evidence type="ECO:0000256" key="5">
    <source>
        <dbReference type="ARBA" id="ARBA00023096"/>
    </source>
</evidence>
<dbReference type="FunFam" id="3.30.360.10:FF:000007">
    <property type="entry name" value="D-erythrose-4-phosphate dehydrogenase"/>
    <property type="match status" value="1"/>
</dbReference>
<keyword evidence="9" id="KW-0547">Nucleotide-binding</keyword>
<accession>A0A0X1L2S2</accession>
<feature type="binding site" evidence="7 9">
    <location>
        <begin position="55"/>
        <end position="56"/>
    </location>
    <ligand>
        <name>NAD(+)</name>
        <dbReference type="ChEBI" id="CHEBI:57540"/>
    </ligand>
</feature>
<protein>
    <recommendedName>
        <fullName evidence="7">D-erythrose-4-phosphate dehydrogenase</fullName>
        <shortName evidence="7">E4PDH</shortName>
        <ecNumber evidence="7">1.2.1.72</ecNumber>
    </recommendedName>
</protein>
<dbReference type="Pfam" id="PF00044">
    <property type="entry name" value="Gp_dh_N"/>
    <property type="match status" value="1"/>
</dbReference>
<dbReference type="NCBIfam" id="TIGR01532">
    <property type="entry name" value="E4PD_g-proteo"/>
    <property type="match status" value="1"/>
</dbReference>
<evidence type="ECO:0000256" key="2">
    <source>
        <dbReference type="ARBA" id="ARBA00022490"/>
    </source>
</evidence>
<evidence type="ECO:0000256" key="1">
    <source>
        <dbReference type="ARBA" id="ARBA00011881"/>
    </source>
</evidence>
<keyword evidence="4 7" id="KW-0520">NAD</keyword>
<dbReference type="InterPro" id="IPR020831">
    <property type="entry name" value="GlycerAld/Erythrose_P_DH"/>
</dbReference>
<feature type="binding site" evidence="7">
    <location>
        <position position="248"/>
    </location>
    <ligand>
        <name>substrate</name>
    </ligand>
</feature>
<dbReference type="AlphaFoldDB" id="A0A0X1L2S2"/>
<evidence type="ECO:0000256" key="9">
    <source>
        <dbReference type="PIRSR" id="PIRSR000149-3"/>
    </source>
</evidence>
<comment type="function">
    <text evidence="7">Catalyzes the NAD-dependent conversion of D-erythrose 4-phosphate to 4-phosphoerythronate.</text>
</comment>
<dbReference type="HAMAP" id="MF_01640">
    <property type="entry name" value="E4P_dehydrog"/>
    <property type="match status" value="1"/>
</dbReference>
<keyword evidence="5 7" id="KW-0664">Pyridoxine biosynthesis</keyword>
<evidence type="ECO:0000256" key="8">
    <source>
        <dbReference type="PIRSR" id="PIRSR000149-1"/>
    </source>
</evidence>
<dbReference type="InterPro" id="IPR020828">
    <property type="entry name" value="GlycerAld_3-P_DH_NAD(P)-bd"/>
</dbReference>
<evidence type="ECO:0000256" key="4">
    <source>
        <dbReference type="ARBA" id="ARBA00023027"/>
    </source>
</evidence>
<feature type="binding site" evidence="9">
    <location>
        <position position="171"/>
    </location>
    <ligand>
        <name>NAD(+)</name>
        <dbReference type="ChEBI" id="CHEBI:57540"/>
    </ligand>
</feature>
<comment type="subcellular location">
    <subcellularLocation>
        <location evidence="7">Cytoplasm</location>
    </subcellularLocation>
</comment>
<dbReference type="PRINTS" id="PR00078">
    <property type="entry name" value="G3PDHDRGNASE"/>
</dbReference>
<keyword evidence="3 7" id="KW-0560">Oxidoreductase</keyword>
<dbReference type="GO" id="GO:0005737">
    <property type="term" value="C:cytoplasm"/>
    <property type="evidence" value="ECO:0007669"/>
    <property type="project" value="UniProtKB-SubCell"/>
</dbReference>
<dbReference type="GO" id="GO:0051287">
    <property type="term" value="F:NAD binding"/>
    <property type="evidence" value="ECO:0007669"/>
    <property type="project" value="InterPro"/>
</dbReference>
<dbReference type="EMBL" id="DS990138">
    <property type="protein sequence ID" value="EET24828.1"/>
    <property type="molecule type" value="Genomic_DNA"/>
</dbReference>
<feature type="binding site" evidence="7">
    <location>
        <position position="284"/>
    </location>
    <ligand>
        <name>substrate</name>
    </ligand>
</feature>
<comment type="subunit">
    <text evidence="1 7">Homotetramer.</text>
</comment>
<dbReference type="InterPro" id="IPR020829">
    <property type="entry name" value="GlycerAld_3-P_DH_cat"/>
</dbReference>
<name>A0A0X1L2S2_VIBCO</name>
<dbReference type="InterPro" id="IPR006422">
    <property type="entry name" value="E4P_DH_bac"/>
</dbReference>
<dbReference type="PANTHER" id="PTHR43148">
    <property type="entry name" value="GLYCERALDEHYDE-3-PHOSPHATE DEHYDROGENASE 2"/>
    <property type="match status" value="1"/>
</dbReference>
<reference evidence="12" key="2">
    <citation type="submission" date="2008-07" db="EMBL/GenBank/DDBJ databases">
        <authorList>
            <consortium name="Broad Institute Genome Sequencing Platform"/>
            <person name="Colwell R."/>
            <person name="Grim C.J."/>
            <person name="Young S."/>
            <person name="Jaffe D."/>
            <person name="Gnerre S."/>
            <person name="Berlin A."/>
            <person name="Heiman D."/>
            <person name="Hepburn T."/>
            <person name="Shea T."/>
            <person name="Sykes S."/>
            <person name="Alvarado L."/>
            <person name="Kodira C."/>
            <person name="Heidelberg J."/>
            <person name="Lander E."/>
            <person name="Galagan J."/>
            <person name="Nusbaum C."/>
            <person name="Birren B."/>
        </authorList>
    </citation>
    <scope>NUCLEOTIDE SEQUENCE [LARGE SCALE GENOMIC DNA]</scope>
    <source>
        <strain evidence="12">MO10</strain>
    </source>
</reference>
<proteinExistence type="inferred from homology"/>
<feature type="active site" description="Nucleophile" evidence="7 8">
    <location>
        <position position="203"/>
    </location>
</feature>
<dbReference type="SUPFAM" id="SSF55347">
    <property type="entry name" value="Glyceraldehyde-3-phosphate dehydrogenase-like, C-terminal domain"/>
    <property type="match status" value="1"/>
</dbReference>
<evidence type="ECO:0000256" key="7">
    <source>
        <dbReference type="HAMAP-Rule" id="MF_01640"/>
    </source>
</evidence>
<reference evidence="12" key="1">
    <citation type="submission" date="2005-09" db="EMBL/GenBank/DDBJ databases">
        <title>Annotation of Vibrio cholerae MO10.</title>
        <authorList>
            <person name="Colwell R."/>
            <person name="Grim C.J."/>
            <person name="Young S."/>
            <person name="Jaffe D."/>
            <person name="Gnerre S."/>
            <person name="Berlin A."/>
            <person name="Heiman D."/>
            <person name="Hepburn T."/>
            <person name="Shea T."/>
            <person name="Sykes S."/>
            <person name="Yandava C."/>
            <person name="Alvarado L."/>
            <person name="Kodira C."/>
            <person name="Borodovsky M."/>
            <person name="Heidelberg J."/>
            <person name="Lander E."/>
            <person name="Galagan J."/>
            <person name="Nusbaum C."/>
            <person name="Birren B."/>
        </authorList>
    </citation>
    <scope>NUCLEOTIDE SEQUENCE [LARGE SCALE GENOMIC DNA]</scope>
    <source>
        <strain evidence="12">MO10</strain>
    </source>
</reference>
<feature type="site" description="Activates thiol group during catalysis" evidence="7 10">
    <location>
        <position position="230"/>
    </location>
</feature>
<organism evidence="12">
    <name type="scientific">Vibrio cholerae (strain MO10)</name>
    <dbReference type="NCBI Taxonomy" id="345072"/>
    <lineage>
        <taxon>Bacteria</taxon>
        <taxon>Pseudomonadati</taxon>
        <taxon>Pseudomonadota</taxon>
        <taxon>Gammaproteobacteria</taxon>
        <taxon>Vibrionales</taxon>
        <taxon>Vibrionaceae</taxon>
        <taxon>Vibrio</taxon>
    </lineage>
</organism>
<evidence type="ECO:0000313" key="12">
    <source>
        <dbReference type="EMBL" id="EET24828.1"/>
    </source>
</evidence>
<dbReference type="InterPro" id="IPR036291">
    <property type="entry name" value="NAD(P)-bd_dom_sf"/>
</dbReference>
<dbReference type="FunFam" id="3.40.50.720:FF:000001">
    <property type="entry name" value="Glyceraldehyde-3-phosphate dehydrogenase"/>
    <property type="match status" value="1"/>
</dbReference>
<comment type="pathway">
    <text evidence="7">Cofactor biosynthesis; pyridoxine 5'-phosphate biosynthesis; pyridoxine 5'-phosphate from D-erythrose 4-phosphate: step 1/5.</text>
</comment>
<evidence type="ECO:0000259" key="11">
    <source>
        <dbReference type="SMART" id="SM00846"/>
    </source>
</evidence>
<dbReference type="GO" id="GO:0048001">
    <property type="term" value="F:erythrose-4-phosphate dehydrogenase activity"/>
    <property type="evidence" value="ECO:0007669"/>
    <property type="project" value="UniProtKB-UniRule"/>
</dbReference>
<dbReference type="PIRSF" id="PIRSF000149">
    <property type="entry name" value="GAP_DH"/>
    <property type="match status" value="1"/>
</dbReference>
<dbReference type="Pfam" id="PF02800">
    <property type="entry name" value="Gp_dh_C"/>
    <property type="match status" value="1"/>
</dbReference>
<feature type="binding site" evidence="7">
    <location>
        <begin position="202"/>
        <end position="204"/>
    </location>
    <ligand>
        <name>substrate</name>
    </ligand>
</feature>
<dbReference type="GO" id="GO:0042823">
    <property type="term" value="P:pyridoxal phosphate biosynthetic process"/>
    <property type="evidence" value="ECO:0007669"/>
    <property type="project" value="UniProtKB-UniRule"/>
</dbReference>
<evidence type="ECO:0000256" key="3">
    <source>
        <dbReference type="ARBA" id="ARBA00023002"/>
    </source>
</evidence>
<evidence type="ECO:0000256" key="6">
    <source>
        <dbReference type="ARBA" id="ARBA00050771"/>
    </source>
</evidence>